<reference evidence="1 2" key="1">
    <citation type="submission" date="2018-03" db="EMBL/GenBank/DDBJ databases">
        <title>Draft Genome Sequences of the Obligatory Marine Myxobacteria Enhygromyxa salina SWB007.</title>
        <authorList>
            <person name="Poehlein A."/>
            <person name="Moghaddam J.A."/>
            <person name="Harms H."/>
            <person name="Alanjari M."/>
            <person name="Koenig G.M."/>
            <person name="Daniel R."/>
            <person name="Schaeberle T.F."/>
        </authorList>
    </citation>
    <scope>NUCLEOTIDE SEQUENCE [LARGE SCALE GENOMIC DNA]</scope>
    <source>
        <strain evidence="1 2">SWB007</strain>
    </source>
</reference>
<dbReference type="Gene3D" id="3.40.47.10">
    <property type="match status" value="1"/>
</dbReference>
<dbReference type="SUPFAM" id="SSF53901">
    <property type="entry name" value="Thiolase-like"/>
    <property type="match status" value="2"/>
</dbReference>
<accession>A0A2S9YAC3</accession>
<evidence type="ECO:0000313" key="2">
    <source>
        <dbReference type="Proteomes" id="UP000238823"/>
    </source>
</evidence>
<name>A0A2S9YAC3_9BACT</name>
<proteinExistence type="predicted"/>
<dbReference type="Proteomes" id="UP000238823">
    <property type="component" value="Unassembled WGS sequence"/>
</dbReference>
<evidence type="ECO:0000313" key="1">
    <source>
        <dbReference type="EMBL" id="PRQ02064.1"/>
    </source>
</evidence>
<dbReference type="AlphaFoldDB" id="A0A2S9YAC3"/>
<gene>
    <name evidence="1" type="ORF">ENSA7_56370</name>
</gene>
<comment type="caution">
    <text evidence="1">The sequence shown here is derived from an EMBL/GenBank/DDBJ whole genome shotgun (WGS) entry which is preliminary data.</text>
</comment>
<dbReference type="GO" id="GO:0016746">
    <property type="term" value="F:acyltransferase activity"/>
    <property type="evidence" value="ECO:0007669"/>
    <property type="project" value="InterPro"/>
</dbReference>
<sequence>MAETTAAAVRAGICTIAEYPFVTLRGEPMTVAADPRLSPQLDGANRLLPMAYAVIEEVAHKLAAAPRPYRGPVDLWLALPESRPGFPEHELQTTAKQLTTSLAATGTSLRADLVGRGHAGVAQVIERAAQEAAVGREVLTVVVGIDSYIHPETLTWLEHERLFGPDARNGFHPGEAAGCLVLASPRLRHVLGLPCLATIAGVATAREQRLPGSETGSFGEGMTQALRGAVAGLQFPDQAVDTIYCDINGERYRSEEWAFVNLREPTAIRAPGYDAPADCWGDVGAASGALFGVLAVRAWARGYAAGPHALALTGSSNGLRGAILFEQPSRQGPNA</sequence>
<dbReference type="InterPro" id="IPR016039">
    <property type="entry name" value="Thiolase-like"/>
</dbReference>
<dbReference type="EMBL" id="PVNL01000114">
    <property type="protein sequence ID" value="PRQ02064.1"/>
    <property type="molecule type" value="Genomic_DNA"/>
</dbReference>
<organism evidence="1 2">
    <name type="scientific">Enhygromyxa salina</name>
    <dbReference type="NCBI Taxonomy" id="215803"/>
    <lineage>
        <taxon>Bacteria</taxon>
        <taxon>Pseudomonadati</taxon>
        <taxon>Myxococcota</taxon>
        <taxon>Polyangia</taxon>
        <taxon>Nannocystales</taxon>
        <taxon>Nannocystaceae</taxon>
        <taxon>Enhygromyxa</taxon>
    </lineage>
</organism>
<protein>
    <submittedName>
        <fullName evidence="1">3-oxoacyl-(Acyl carrier protein) synthase</fullName>
    </submittedName>
</protein>